<dbReference type="InterPro" id="IPR046692">
    <property type="entry name" value="DUF6562"/>
</dbReference>
<feature type="chain" id="PRO_5016739679" description="DUF6562 domain-containing protein" evidence="1">
    <location>
        <begin position="26"/>
        <end position="521"/>
    </location>
</feature>
<dbReference type="GeneID" id="93071120"/>
<evidence type="ECO:0000313" key="3">
    <source>
        <dbReference type="EMBL" id="SUV29229.1"/>
    </source>
</evidence>
<evidence type="ECO:0000313" key="4">
    <source>
        <dbReference type="Proteomes" id="UP000254424"/>
    </source>
</evidence>
<dbReference type="Proteomes" id="UP000254424">
    <property type="component" value="Unassembled WGS sequence"/>
</dbReference>
<dbReference type="OrthoDB" id="1050427at2"/>
<sequence>MKKYHLYLWIVALVGLMTACSQDEAAGPQTYEPTSVTLSASVDRNIQTRAITMPSDYKLRYILEVWTTGETPVLKLRKEELKEDFSGVDFTFDLTDAGDYNALLWADFIQAQITTPTKQTISGFECDHYKDLNYKTTDNLKNIIRTPAGNIPTLHNDAFCACHPISKKTGAYSGNVQLVRPFGQINIIEKNADTLAKVKQTKAVFNVPKGYNVENGTPTSETEEATRYANMHSMSGSGNDCTANLLYDYIFAPSTGQTTLGEIKLTFISSDETLQIGDFTIPANMPVERNKRTNISGHIVSVSDAPSNSAKLSVTVSDGWSTDLIEKDADVGNYYYEDGTWSTIFNDQKKCIGIVYEVNAGGRSGKIVGLTQINSIDKKPWSTENIVTGATNTTDGRVNMTTIAELITNSGGSKIWDTYPAFKWVTEQNNNTGNWDAANDKWYIPAIDELSAFYTAYNTYGKDNFNAKITTAGGTVFYNTSYYSSSTESSNTQYYHTQFNNGNTGTQDKINNNVVRCIRKF</sequence>
<proteinExistence type="predicted"/>
<gene>
    <name evidence="3" type="ORF">NCTC11155_01202</name>
</gene>
<dbReference type="RefSeq" id="WP_004290950.1">
    <property type="nucleotide sequence ID" value="NZ_CABKNQ010000018.1"/>
</dbReference>
<evidence type="ECO:0000256" key="1">
    <source>
        <dbReference type="SAM" id="SignalP"/>
    </source>
</evidence>
<keyword evidence="1" id="KW-0732">Signal</keyword>
<feature type="signal peptide" evidence="1">
    <location>
        <begin position="1"/>
        <end position="25"/>
    </location>
</feature>
<name>A0A380YK59_9BACE</name>
<dbReference type="EMBL" id="UFSX01000001">
    <property type="protein sequence ID" value="SUV29229.1"/>
    <property type="molecule type" value="Genomic_DNA"/>
</dbReference>
<reference evidence="3 4" key="1">
    <citation type="submission" date="2018-06" db="EMBL/GenBank/DDBJ databases">
        <authorList>
            <consortium name="Pathogen Informatics"/>
            <person name="Doyle S."/>
        </authorList>
    </citation>
    <scope>NUCLEOTIDE SEQUENCE [LARGE SCALE GENOMIC DNA]</scope>
    <source>
        <strain evidence="3 4">NCTC11155</strain>
    </source>
</reference>
<accession>A0A380YK59</accession>
<evidence type="ECO:0000259" key="2">
    <source>
        <dbReference type="Pfam" id="PF20200"/>
    </source>
</evidence>
<dbReference type="Pfam" id="PF20200">
    <property type="entry name" value="DUF6562"/>
    <property type="match status" value="1"/>
</dbReference>
<dbReference type="AlphaFoldDB" id="A0A380YK59"/>
<organism evidence="3 4">
    <name type="scientific">Bacteroides eggerthii</name>
    <dbReference type="NCBI Taxonomy" id="28111"/>
    <lineage>
        <taxon>Bacteria</taxon>
        <taxon>Pseudomonadati</taxon>
        <taxon>Bacteroidota</taxon>
        <taxon>Bacteroidia</taxon>
        <taxon>Bacteroidales</taxon>
        <taxon>Bacteroidaceae</taxon>
        <taxon>Bacteroides</taxon>
    </lineage>
</organism>
<dbReference type="PROSITE" id="PS51257">
    <property type="entry name" value="PROKAR_LIPOPROTEIN"/>
    <property type="match status" value="1"/>
</dbReference>
<dbReference type="STRING" id="483216.BACEGG_02637"/>
<feature type="domain" description="DUF6562" evidence="2">
    <location>
        <begin position="34"/>
        <end position="302"/>
    </location>
</feature>
<protein>
    <recommendedName>
        <fullName evidence="2">DUF6562 domain-containing protein</fullName>
    </recommendedName>
</protein>